<evidence type="ECO:0000313" key="1">
    <source>
        <dbReference type="EMBL" id="SPC85945.1"/>
    </source>
</evidence>
<accession>A0A2N9FFQ6</accession>
<protein>
    <submittedName>
        <fullName evidence="1">Uncharacterized protein</fullName>
    </submittedName>
</protein>
<dbReference type="AlphaFoldDB" id="A0A2N9FFQ6"/>
<proteinExistence type="predicted"/>
<organism evidence="1">
    <name type="scientific">Fagus sylvatica</name>
    <name type="common">Beechnut</name>
    <dbReference type="NCBI Taxonomy" id="28930"/>
    <lineage>
        <taxon>Eukaryota</taxon>
        <taxon>Viridiplantae</taxon>
        <taxon>Streptophyta</taxon>
        <taxon>Embryophyta</taxon>
        <taxon>Tracheophyta</taxon>
        <taxon>Spermatophyta</taxon>
        <taxon>Magnoliopsida</taxon>
        <taxon>eudicotyledons</taxon>
        <taxon>Gunneridae</taxon>
        <taxon>Pentapetalae</taxon>
        <taxon>rosids</taxon>
        <taxon>fabids</taxon>
        <taxon>Fagales</taxon>
        <taxon>Fagaceae</taxon>
        <taxon>Fagus</taxon>
    </lineage>
</organism>
<reference evidence="1" key="1">
    <citation type="submission" date="2018-02" db="EMBL/GenBank/DDBJ databases">
        <authorList>
            <person name="Cohen D.B."/>
            <person name="Kent A.D."/>
        </authorList>
    </citation>
    <scope>NUCLEOTIDE SEQUENCE</scope>
</reference>
<name>A0A2N9FFQ6_FAGSY</name>
<gene>
    <name evidence="1" type="ORF">FSB_LOCUS13827</name>
</gene>
<dbReference type="EMBL" id="OIVN01000813">
    <property type="protein sequence ID" value="SPC85945.1"/>
    <property type="molecule type" value="Genomic_DNA"/>
</dbReference>
<sequence>MASTSSSAEFTSMVTLHHHDFRIERLCMWWHFFNTAKQVPSSPAQIYMPTQQYRANRELANTLGLRYRVVNPEISKDYIGDFVNGEQGWGELRIKAFKIAFAGATALAYLCSEPNCFNYDFVAIYATFMSSRLRLILFATEQVGLEGDLGAYTVACLNLLPRTNWASGPRSMGLCRLLSEPSLETSLIDSSIGCPHDVVRLQRAVEARDEALVDTYAEIKALRLQLLRSLHRVTRVAQSVGAEATTVLRSIRREIRSALLS</sequence>